<name>A0A2P2L404_RHIMU</name>
<protein>
    <submittedName>
        <fullName evidence="1">RNA polymerase II-associated protein 3 isoform X1</fullName>
    </submittedName>
</protein>
<reference evidence="1" key="1">
    <citation type="submission" date="2018-02" db="EMBL/GenBank/DDBJ databases">
        <title>Rhizophora mucronata_Transcriptome.</title>
        <authorList>
            <person name="Meera S.P."/>
            <person name="Sreeshan A."/>
            <person name="Augustine A."/>
        </authorList>
    </citation>
    <scope>NUCLEOTIDE SEQUENCE</scope>
    <source>
        <tissue evidence="1">Leaf</tissue>
    </source>
</reference>
<accession>A0A2P2L404</accession>
<sequence length="61" mass="7365">MMMDLYYVNFMPFSMNDICKAIFCFQSTWWTGINLVLVSDDHLDLDQWDLSEYDEIVKMIK</sequence>
<dbReference type="AlphaFoldDB" id="A0A2P2L404"/>
<proteinExistence type="predicted"/>
<organism evidence="1">
    <name type="scientific">Rhizophora mucronata</name>
    <name type="common">Asiatic mangrove</name>
    <dbReference type="NCBI Taxonomy" id="61149"/>
    <lineage>
        <taxon>Eukaryota</taxon>
        <taxon>Viridiplantae</taxon>
        <taxon>Streptophyta</taxon>
        <taxon>Embryophyta</taxon>
        <taxon>Tracheophyta</taxon>
        <taxon>Spermatophyta</taxon>
        <taxon>Magnoliopsida</taxon>
        <taxon>eudicotyledons</taxon>
        <taxon>Gunneridae</taxon>
        <taxon>Pentapetalae</taxon>
        <taxon>rosids</taxon>
        <taxon>fabids</taxon>
        <taxon>Malpighiales</taxon>
        <taxon>Rhizophoraceae</taxon>
        <taxon>Rhizophora</taxon>
    </lineage>
</organism>
<evidence type="ECO:0000313" key="1">
    <source>
        <dbReference type="EMBL" id="MBX12687.1"/>
    </source>
</evidence>
<dbReference type="EMBL" id="GGEC01032203">
    <property type="protein sequence ID" value="MBX12687.1"/>
    <property type="molecule type" value="Transcribed_RNA"/>
</dbReference>